<dbReference type="Pfam" id="PF00702">
    <property type="entry name" value="Hydrolase"/>
    <property type="match status" value="1"/>
</dbReference>
<dbReference type="GO" id="GO:0005507">
    <property type="term" value="F:copper ion binding"/>
    <property type="evidence" value="ECO:0007669"/>
    <property type="project" value="TreeGrafter"/>
</dbReference>
<dbReference type="InterPro" id="IPR012348">
    <property type="entry name" value="RNR-like"/>
</dbReference>
<dbReference type="EMBL" id="NEKC01000006">
    <property type="protein sequence ID" value="OTA29447.1"/>
    <property type="molecule type" value="Genomic_DNA"/>
</dbReference>
<feature type="transmembrane region" description="Helical" evidence="8">
    <location>
        <begin position="219"/>
        <end position="237"/>
    </location>
</feature>
<feature type="transmembrane region" description="Helical" evidence="8">
    <location>
        <begin position="690"/>
        <end position="709"/>
    </location>
</feature>
<dbReference type="InterPro" id="IPR009078">
    <property type="entry name" value="Ferritin-like_SF"/>
</dbReference>
<dbReference type="Gene3D" id="2.60.40.420">
    <property type="entry name" value="Cupredoxins - blue copper proteins"/>
    <property type="match status" value="1"/>
</dbReference>
<dbReference type="GO" id="GO:0005524">
    <property type="term" value="F:ATP binding"/>
    <property type="evidence" value="ECO:0007669"/>
    <property type="project" value="InterPro"/>
</dbReference>
<dbReference type="InterPro" id="IPR023298">
    <property type="entry name" value="ATPase_P-typ_TM_dom_sf"/>
</dbReference>
<dbReference type="InterPro" id="IPR008250">
    <property type="entry name" value="ATPase_P-typ_transduc_dom_A_sf"/>
</dbReference>
<gene>
    <name evidence="10" type="ORF">B9T39_03605</name>
</gene>
<dbReference type="InterPro" id="IPR011017">
    <property type="entry name" value="TRASH_dom"/>
</dbReference>
<dbReference type="InterPro" id="IPR023214">
    <property type="entry name" value="HAD_sf"/>
</dbReference>
<reference evidence="10 11" key="1">
    <citation type="submission" date="2017-04" db="EMBL/GenBank/DDBJ databases">
        <title>Draft genome sequences of Alloscardovia macacae UMA81211 and UMA81212 isolated from the feces of a rhesus macaque (Macaca mulatta).</title>
        <authorList>
            <person name="Albert K."/>
            <person name="Sela D.A."/>
        </authorList>
    </citation>
    <scope>NUCLEOTIDE SEQUENCE [LARGE SCALE GENOMIC DNA]</scope>
    <source>
        <strain evidence="10 11">UMA81212</strain>
    </source>
</reference>
<dbReference type="PANTHER" id="PTHR43520">
    <property type="entry name" value="ATP7, ISOFORM B"/>
    <property type="match status" value="1"/>
</dbReference>
<comment type="caution">
    <text evidence="10">The sequence shown here is derived from an EMBL/GenBank/DDBJ whole genome shotgun (WGS) entry which is preliminary data.</text>
</comment>
<dbReference type="Gene3D" id="1.10.620.20">
    <property type="entry name" value="Ribonucleotide Reductase, subunit A"/>
    <property type="match status" value="1"/>
</dbReference>
<dbReference type="Gene3D" id="3.40.50.1000">
    <property type="entry name" value="HAD superfamily/HAD-like"/>
    <property type="match status" value="1"/>
</dbReference>
<dbReference type="InterPro" id="IPR008972">
    <property type="entry name" value="Cupredoxin"/>
</dbReference>
<evidence type="ECO:0000256" key="6">
    <source>
        <dbReference type="ARBA" id="ARBA00022989"/>
    </source>
</evidence>
<dbReference type="RefSeq" id="WP_086106462.1">
    <property type="nucleotide sequence ID" value="NZ_NEKC01000006.1"/>
</dbReference>
<evidence type="ECO:0000256" key="4">
    <source>
        <dbReference type="ARBA" id="ARBA00022723"/>
    </source>
</evidence>
<feature type="transmembrane region" description="Helical" evidence="8">
    <location>
        <begin position="249"/>
        <end position="267"/>
    </location>
</feature>
<dbReference type="GO" id="GO:0005886">
    <property type="term" value="C:plasma membrane"/>
    <property type="evidence" value="ECO:0007669"/>
    <property type="project" value="UniProtKB-SubCell"/>
</dbReference>
<keyword evidence="3 8" id="KW-0812">Transmembrane</keyword>
<keyword evidence="5" id="KW-1278">Translocase</keyword>
<feature type="transmembrane region" description="Helical" evidence="8">
    <location>
        <begin position="415"/>
        <end position="434"/>
    </location>
</feature>
<feature type="transmembrane region" description="Helical" evidence="8">
    <location>
        <begin position="440"/>
        <end position="462"/>
    </location>
</feature>
<comment type="subcellular location">
    <subcellularLocation>
        <location evidence="1">Cell membrane</location>
        <topology evidence="1">Multi-pass membrane protein</topology>
    </subcellularLocation>
</comment>
<dbReference type="InterPro" id="IPR028096">
    <property type="entry name" value="EfeO_Cupredoxin"/>
</dbReference>
<evidence type="ECO:0000313" key="10">
    <source>
        <dbReference type="EMBL" id="OTA29447.1"/>
    </source>
</evidence>
<keyword evidence="7 8" id="KW-0472">Membrane</keyword>
<dbReference type="GO" id="GO:0055070">
    <property type="term" value="P:copper ion homeostasis"/>
    <property type="evidence" value="ECO:0007669"/>
    <property type="project" value="TreeGrafter"/>
</dbReference>
<accession>A0A1Y2T0U4</accession>
<dbReference type="PRINTS" id="PR00119">
    <property type="entry name" value="CATATPASE"/>
</dbReference>
<feature type="domain" description="TRASH" evidence="9">
    <location>
        <begin position="800"/>
        <end position="836"/>
    </location>
</feature>
<dbReference type="GO" id="GO:0016887">
    <property type="term" value="F:ATP hydrolysis activity"/>
    <property type="evidence" value="ECO:0007669"/>
    <property type="project" value="InterPro"/>
</dbReference>
<dbReference type="PROSITE" id="PS00154">
    <property type="entry name" value="ATPASE_E1_E2"/>
    <property type="match status" value="1"/>
</dbReference>
<dbReference type="Pfam" id="PF04945">
    <property type="entry name" value="YHS"/>
    <property type="match status" value="1"/>
</dbReference>
<dbReference type="Proteomes" id="UP000243540">
    <property type="component" value="Unassembled WGS sequence"/>
</dbReference>
<evidence type="ECO:0000259" key="9">
    <source>
        <dbReference type="SMART" id="SM00746"/>
    </source>
</evidence>
<dbReference type="SUPFAM" id="SSF49503">
    <property type="entry name" value="Cupredoxins"/>
    <property type="match status" value="1"/>
</dbReference>
<organism evidence="10 11">
    <name type="scientific">Alloscardovia macacae</name>
    <dbReference type="NCBI Taxonomy" id="1160091"/>
    <lineage>
        <taxon>Bacteria</taxon>
        <taxon>Bacillati</taxon>
        <taxon>Actinomycetota</taxon>
        <taxon>Actinomycetes</taxon>
        <taxon>Bifidobacteriales</taxon>
        <taxon>Bifidobacteriaceae</taxon>
        <taxon>Alloscardovia</taxon>
    </lineage>
</organism>
<dbReference type="PRINTS" id="PR00943">
    <property type="entry name" value="CUATPASE"/>
</dbReference>
<dbReference type="SMART" id="SM00746">
    <property type="entry name" value="TRASH"/>
    <property type="match status" value="1"/>
</dbReference>
<dbReference type="InterPro" id="IPR007029">
    <property type="entry name" value="YHS_dom"/>
</dbReference>
<feature type="transmembrane region" description="Helical" evidence="8">
    <location>
        <begin position="665"/>
        <end position="684"/>
    </location>
</feature>
<evidence type="ECO:0000256" key="5">
    <source>
        <dbReference type="ARBA" id="ARBA00022967"/>
    </source>
</evidence>
<dbReference type="SUPFAM" id="SSF81665">
    <property type="entry name" value="Calcium ATPase, transmembrane domain M"/>
    <property type="match status" value="1"/>
</dbReference>
<dbReference type="AlphaFoldDB" id="A0A1Y2T0U4"/>
<feature type="transmembrane region" description="Helical" evidence="8">
    <location>
        <begin position="180"/>
        <end position="198"/>
    </location>
</feature>
<dbReference type="NCBIfam" id="TIGR01494">
    <property type="entry name" value="ATPase_P-type"/>
    <property type="match status" value="2"/>
</dbReference>
<evidence type="ECO:0000256" key="3">
    <source>
        <dbReference type="ARBA" id="ARBA00022692"/>
    </source>
</evidence>
<dbReference type="InterPro" id="IPR001757">
    <property type="entry name" value="P_typ_ATPase"/>
</dbReference>
<protein>
    <submittedName>
        <fullName evidence="10">ATPase</fullName>
    </submittedName>
</protein>
<sequence length="841" mass="89938">MMWVYIGIALVFSAAILWYFFSPQKGAHTSVSGNKQSIEVDVHGGYSPSLIHAQAGTPLTITFDRQEAGECTSHVVFADLGIDAHLPGHRKTSVNLPALPAGDYPFACGMNMVHGMLRVTGSADVQLQKADTDVQVADSQERDAEIRALKKKFIVGALFTIPVSFIAMFGMIWGHSWPQWIMSPWLQAVLITPVMFYTGWDIHRIGWNAIRHRAPEMNALITVGTTAAYLFSVLATIAPQILPEGSRDVYFDTVGVVLTLVILGSLLESRARAGTGDAIAALMKLRPDTAVSISEEELEDGSWKLPMTGTQISMDAVQPGTLLKVPGGHTVPTDGRILRGSAHVDESIITGESRPVERTEGDPLTGGTLVLDAPLAMEVTATGKDTVLSQIIQLVSSAQASKAPVQALADKVARIFVPVVFLIALWTFTAWLSFGPQPQLTYALTTAVTVLIIACPCALGLATPLSVTAGIGIGAKNGILVASAEALESARHIGTVVFDKTGTITEGKAEVLSVSDGTVTYADDPIKPTSRAAIAQLKTLGIRTIMLSGDKAETAASVAKEAGIDTVIAEVKPDGKAYWISQIQKQVSEENHHSSRRENQLVAMVGDGINDAPALAQADLGFAMGTGTDIAMKSADVTLMTGDLAGVARMIRLSRATMRNIHENLGFAFVYNIVGLVIATGLLYPLTGWLLSPMIAGAAMALSSVSLVVNANRLRSVRIDTRIDAPTTAQDQLPSEHSEHSEPRVILGTAQNIPDDTHLSTHDTHRSTHDHEGENMFNFLKKKPAAAATSNPAAEHALIDPICGMTVTTDATSYEYDGKIYHFCSDHCLATFKENPKQYVK</sequence>
<dbReference type="CDD" id="cd02094">
    <property type="entry name" value="P-type_ATPase_Cu-like"/>
    <property type="match status" value="1"/>
</dbReference>
<dbReference type="PANTHER" id="PTHR43520:SF8">
    <property type="entry name" value="P-TYPE CU(+) TRANSPORTER"/>
    <property type="match status" value="1"/>
</dbReference>
<proteinExistence type="inferred from homology"/>
<comment type="similarity">
    <text evidence="2">Belongs to the cation transport ATPase (P-type) (TC 3.A.3) family. Type IB subfamily.</text>
</comment>
<evidence type="ECO:0000256" key="7">
    <source>
        <dbReference type="ARBA" id="ARBA00023136"/>
    </source>
</evidence>
<dbReference type="Pfam" id="PF00122">
    <property type="entry name" value="E1-E2_ATPase"/>
    <property type="match status" value="1"/>
</dbReference>
<name>A0A1Y2T0U4_9BIFI</name>
<dbReference type="Gene3D" id="2.70.150.10">
    <property type="entry name" value="Calcium-transporting ATPase, cytoplasmic transduction domain A"/>
    <property type="match status" value="1"/>
</dbReference>
<dbReference type="GO" id="GO:0043682">
    <property type="term" value="F:P-type divalent copper transporter activity"/>
    <property type="evidence" value="ECO:0007669"/>
    <property type="project" value="TreeGrafter"/>
</dbReference>
<evidence type="ECO:0000256" key="1">
    <source>
        <dbReference type="ARBA" id="ARBA00004651"/>
    </source>
</evidence>
<keyword evidence="4" id="KW-0479">Metal-binding</keyword>
<dbReference type="SUPFAM" id="SSF56784">
    <property type="entry name" value="HAD-like"/>
    <property type="match status" value="1"/>
</dbReference>
<evidence type="ECO:0000256" key="2">
    <source>
        <dbReference type="ARBA" id="ARBA00006024"/>
    </source>
</evidence>
<dbReference type="Pfam" id="PF13473">
    <property type="entry name" value="Cupredoxin_1"/>
    <property type="match status" value="1"/>
</dbReference>
<evidence type="ECO:0000256" key="8">
    <source>
        <dbReference type="SAM" id="Phobius"/>
    </source>
</evidence>
<evidence type="ECO:0000313" key="11">
    <source>
        <dbReference type="Proteomes" id="UP000243540"/>
    </source>
</evidence>
<keyword evidence="6 8" id="KW-1133">Transmembrane helix</keyword>
<dbReference type="InterPro" id="IPR018303">
    <property type="entry name" value="ATPase_P-typ_P_site"/>
</dbReference>
<dbReference type="STRING" id="1160091.B9T39_03605"/>
<dbReference type="InterPro" id="IPR059000">
    <property type="entry name" value="ATPase_P-type_domA"/>
</dbReference>
<feature type="transmembrane region" description="Helical" evidence="8">
    <location>
        <begin position="153"/>
        <end position="174"/>
    </location>
</feature>
<feature type="transmembrane region" description="Helical" evidence="8">
    <location>
        <begin position="6"/>
        <end position="22"/>
    </location>
</feature>
<dbReference type="SUPFAM" id="SSF47240">
    <property type="entry name" value="Ferritin-like"/>
    <property type="match status" value="1"/>
</dbReference>
<dbReference type="GO" id="GO:0016491">
    <property type="term" value="F:oxidoreductase activity"/>
    <property type="evidence" value="ECO:0007669"/>
    <property type="project" value="InterPro"/>
</dbReference>
<dbReference type="InterPro" id="IPR036412">
    <property type="entry name" value="HAD-like_sf"/>
</dbReference>
<dbReference type="FunFam" id="2.70.150.10:FF:000002">
    <property type="entry name" value="Copper-transporting ATPase 1, putative"/>
    <property type="match status" value="1"/>
</dbReference>
<dbReference type="SUPFAM" id="SSF81653">
    <property type="entry name" value="Calcium ATPase, transduction domain A"/>
    <property type="match status" value="1"/>
</dbReference>